<keyword evidence="7" id="KW-0238">DNA-binding</keyword>
<dbReference type="GO" id="GO:0003677">
    <property type="term" value="F:DNA binding"/>
    <property type="evidence" value="ECO:0007669"/>
    <property type="project" value="UniProtKB-KW"/>
</dbReference>
<keyword evidence="5" id="KW-0805">Transcription regulation</keyword>
<dbReference type="GO" id="GO:0000428">
    <property type="term" value="C:DNA-directed RNA polymerase complex"/>
    <property type="evidence" value="ECO:0007669"/>
    <property type="project" value="UniProtKB-KW"/>
</dbReference>
<dbReference type="PROSITE" id="PS50044">
    <property type="entry name" value="SIGMA54_3"/>
    <property type="match status" value="1"/>
</dbReference>
<dbReference type="InterPro" id="IPR007046">
    <property type="entry name" value="RNA_pol_sigma_54_core-bd"/>
</dbReference>
<comment type="similarity">
    <text evidence="1">Belongs to the sigma-54 factor family.</text>
</comment>
<dbReference type="GO" id="GO:0016779">
    <property type="term" value="F:nucleotidyltransferase activity"/>
    <property type="evidence" value="ECO:0007669"/>
    <property type="project" value="UniProtKB-KW"/>
</dbReference>
<dbReference type="GO" id="GO:0016987">
    <property type="term" value="F:sigma factor activity"/>
    <property type="evidence" value="ECO:0007669"/>
    <property type="project" value="UniProtKB-KW"/>
</dbReference>
<name>A0A5J6SRZ7_9BACI</name>
<dbReference type="GO" id="GO:0006352">
    <property type="term" value="P:DNA-templated transcription initiation"/>
    <property type="evidence" value="ECO:0007669"/>
    <property type="project" value="InterPro"/>
</dbReference>
<evidence type="ECO:0000256" key="5">
    <source>
        <dbReference type="ARBA" id="ARBA00023015"/>
    </source>
</evidence>
<evidence type="ECO:0000259" key="9">
    <source>
        <dbReference type="Pfam" id="PF04552"/>
    </source>
</evidence>
<dbReference type="KEGG" id="psyo:PB01_12765"/>
<evidence type="ECO:0000313" key="11">
    <source>
        <dbReference type="EMBL" id="QFF99634.1"/>
    </source>
</evidence>
<dbReference type="PROSITE" id="PS00717">
    <property type="entry name" value="SIGMA54_1"/>
    <property type="match status" value="1"/>
</dbReference>
<dbReference type="AlphaFoldDB" id="A0A5J6SRZ7"/>
<evidence type="ECO:0000256" key="6">
    <source>
        <dbReference type="ARBA" id="ARBA00023082"/>
    </source>
</evidence>
<dbReference type="NCBIfam" id="TIGR02395">
    <property type="entry name" value="rpoN_sigma"/>
    <property type="match status" value="1"/>
</dbReference>
<keyword evidence="4" id="KW-0548">Nucleotidyltransferase</keyword>
<dbReference type="Gene3D" id="1.10.10.1330">
    <property type="entry name" value="RNA polymerase sigma-54 factor, core-binding domain"/>
    <property type="match status" value="1"/>
</dbReference>
<dbReference type="PANTHER" id="PTHR32248">
    <property type="entry name" value="RNA POLYMERASE SIGMA-54 FACTOR"/>
    <property type="match status" value="1"/>
</dbReference>
<organism evidence="11 12">
    <name type="scientific">Psychrobacillus glaciei</name>
    <dbReference type="NCBI Taxonomy" id="2283160"/>
    <lineage>
        <taxon>Bacteria</taxon>
        <taxon>Bacillati</taxon>
        <taxon>Bacillota</taxon>
        <taxon>Bacilli</taxon>
        <taxon>Bacillales</taxon>
        <taxon>Bacillaceae</taxon>
        <taxon>Psychrobacillus</taxon>
    </lineage>
</organism>
<dbReference type="InterPro" id="IPR038709">
    <property type="entry name" value="RpoN_core-bd_sf"/>
</dbReference>
<dbReference type="PANTHER" id="PTHR32248:SF4">
    <property type="entry name" value="RNA POLYMERASE SIGMA-54 FACTOR"/>
    <property type="match status" value="1"/>
</dbReference>
<gene>
    <name evidence="11" type="primary">rpoN</name>
    <name evidence="11" type="ORF">PB01_12765</name>
</gene>
<evidence type="ECO:0000259" key="10">
    <source>
        <dbReference type="Pfam" id="PF04963"/>
    </source>
</evidence>
<dbReference type="PRINTS" id="PR00045">
    <property type="entry name" value="SIGMA54FCT"/>
</dbReference>
<feature type="domain" description="RNA polymerase sigma factor 54 core-binding" evidence="10">
    <location>
        <begin position="81"/>
        <end position="258"/>
    </location>
</feature>
<evidence type="ECO:0000256" key="8">
    <source>
        <dbReference type="ARBA" id="ARBA00023163"/>
    </source>
</evidence>
<dbReference type="Pfam" id="PF04552">
    <property type="entry name" value="Sigma54_DBD"/>
    <property type="match status" value="1"/>
</dbReference>
<protein>
    <submittedName>
        <fullName evidence="11">RNA polymerase sigma-54 factor</fullName>
    </submittedName>
</protein>
<dbReference type="Gene3D" id="1.10.10.60">
    <property type="entry name" value="Homeodomain-like"/>
    <property type="match status" value="1"/>
</dbReference>
<evidence type="ECO:0000313" key="12">
    <source>
        <dbReference type="Proteomes" id="UP000325517"/>
    </source>
</evidence>
<dbReference type="Pfam" id="PF00309">
    <property type="entry name" value="Sigma54_AID"/>
    <property type="match status" value="1"/>
</dbReference>
<evidence type="ECO:0000256" key="7">
    <source>
        <dbReference type="ARBA" id="ARBA00023125"/>
    </source>
</evidence>
<keyword evidence="2" id="KW-0240">DNA-directed RNA polymerase</keyword>
<dbReference type="Pfam" id="PF04963">
    <property type="entry name" value="Sigma54_CBD"/>
    <property type="match status" value="1"/>
</dbReference>
<dbReference type="Proteomes" id="UP000325517">
    <property type="component" value="Chromosome"/>
</dbReference>
<reference evidence="11 12" key="1">
    <citation type="submission" date="2018-07" db="EMBL/GenBank/DDBJ databases">
        <title>Complete genome sequence of Psychrobacillus sp. PB01, isolated from iceberg, and comparative genome analysis of Psychrobacillus strains.</title>
        <authorList>
            <person name="Lee P.C."/>
        </authorList>
    </citation>
    <scope>NUCLEOTIDE SEQUENCE [LARGE SCALE GENOMIC DNA]</scope>
    <source>
        <strain evidence="11 12">PB01</strain>
    </source>
</reference>
<dbReference type="InterPro" id="IPR007634">
    <property type="entry name" value="RNA_pol_sigma_54_DNA-bd"/>
</dbReference>
<proteinExistence type="inferred from homology"/>
<keyword evidence="6" id="KW-0731">Sigma factor</keyword>
<feature type="domain" description="RNA polymerase sigma factor 54 DNA-binding" evidence="9">
    <location>
        <begin position="270"/>
        <end position="428"/>
    </location>
</feature>
<keyword evidence="3" id="KW-0808">Transferase</keyword>
<dbReference type="OrthoDB" id="9814402at2"/>
<sequence>MELILTQRQEQSLVMTFQLKQAIELLQYSTFDLYQYIKEQELENPLIELEEQPPDFLYTERSNGKTILTGSSQQLIDYTQSNNIGMRHILVEQAMLVFRDKDDQQLLKYLIHNLDDSGFLHLTSDELFDKATIERGIHLLQQLGPIGLGARCMKECLLLQITYSYPEEKLAKRLIENHLDLLANRKWNELSRIMNIPLTNIKETYDFIQKLNPTPCFGISDFSVEYLVPDIVVEYKDGILIYYLNESYLPEIHFNNQYSDLMNVKDETSKYINNQFASYKWLLNSIEQRRLTILKIVEVLIKKQESFFKEGFSSLKPLTLKEVASEIEMHESTVSRATMNKVIQTPKGSFDLRKLFTSKLETSDGNLISQTEVKLLLENIIKKENKCKPFSDQQIANHFNDEKGITIARRTISKYREELNIPPATRRKEISV</sequence>
<dbReference type="RefSeq" id="WP_151700539.1">
    <property type="nucleotide sequence ID" value="NZ_CP031223.1"/>
</dbReference>
<keyword evidence="12" id="KW-1185">Reference proteome</keyword>
<dbReference type="InterPro" id="IPR000394">
    <property type="entry name" value="RNA_pol_sigma_54"/>
</dbReference>
<dbReference type="PIRSF" id="PIRSF000774">
    <property type="entry name" value="RpoN"/>
    <property type="match status" value="1"/>
</dbReference>
<evidence type="ECO:0000256" key="2">
    <source>
        <dbReference type="ARBA" id="ARBA00022478"/>
    </source>
</evidence>
<evidence type="ECO:0000256" key="3">
    <source>
        <dbReference type="ARBA" id="ARBA00022679"/>
    </source>
</evidence>
<accession>A0A5J6SRZ7</accession>
<dbReference type="EMBL" id="CP031223">
    <property type="protein sequence ID" value="QFF99634.1"/>
    <property type="molecule type" value="Genomic_DNA"/>
</dbReference>
<dbReference type="GO" id="GO:0001216">
    <property type="term" value="F:DNA-binding transcription activator activity"/>
    <property type="evidence" value="ECO:0007669"/>
    <property type="project" value="InterPro"/>
</dbReference>
<keyword evidence="8" id="KW-0804">Transcription</keyword>
<evidence type="ECO:0000256" key="4">
    <source>
        <dbReference type="ARBA" id="ARBA00022695"/>
    </source>
</evidence>
<evidence type="ECO:0000256" key="1">
    <source>
        <dbReference type="ARBA" id="ARBA00008798"/>
    </source>
</evidence>